<feature type="domain" description="DUF2786" evidence="1">
    <location>
        <begin position="6"/>
        <end position="42"/>
    </location>
</feature>
<organism evidence="2 3">
    <name type="scientific">Nakamurella alba</name>
    <dbReference type="NCBI Taxonomy" id="2665158"/>
    <lineage>
        <taxon>Bacteria</taxon>
        <taxon>Bacillati</taxon>
        <taxon>Actinomycetota</taxon>
        <taxon>Actinomycetes</taxon>
        <taxon>Nakamurellales</taxon>
        <taxon>Nakamurellaceae</taxon>
        <taxon>Nakamurella</taxon>
    </lineage>
</organism>
<gene>
    <name evidence="2" type="ORF">GIS00_07695</name>
</gene>
<evidence type="ECO:0000313" key="2">
    <source>
        <dbReference type="EMBL" id="MTD13823.1"/>
    </source>
</evidence>
<dbReference type="Proteomes" id="UP000460221">
    <property type="component" value="Unassembled WGS sequence"/>
</dbReference>
<evidence type="ECO:0000259" key="1">
    <source>
        <dbReference type="Pfam" id="PF10979"/>
    </source>
</evidence>
<dbReference type="RefSeq" id="WP_322097670.1">
    <property type="nucleotide sequence ID" value="NZ_WLYK01000001.1"/>
</dbReference>
<reference evidence="2 3" key="1">
    <citation type="submission" date="2019-11" db="EMBL/GenBank/DDBJ databases">
        <authorList>
            <person name="Jiang L.-Q."/>
        </authorList>
    </citation>
    <scope>NUCLEOTIDE SEQUENCE [LARGE SCALE GENOMIC DNA]</scope>
    <source>
        <strain evidence="2 3">YIM 132087</strain>
    </source>
</reference>
<sequence length="272" mass="30069">MTDKNLSRIAALLRKAESTENEHEADAYLQAAQRLATLNSVDLAVARAHTTEKERRSVPEQRTIEIGPSGKRGLRTYVQLYLAIARANQVTCDIARNSTRVYAYGFDSDLDAVDALYSSLVVQMVRSCDAYLRSPERLAKDTVADVEDFWDGQRWRRRQVERPVHATTARINFQAAFAARIGKRLAQAREKAQAEVVADTARTGVELVLRAKEVELADHYKAHSTARGSWGGYRADAGHSEFSRRAGDRAGKVARLGANAEIGGARAGIEAR</sequence>
<accession>A0A7K1FKQ5</accession>
<dbReference type="InterPro" id="IPR024498">
    <property type="entry name" value="DUF2786"/>
</dbReference>
<dbReference type="Pfam" id="PF10979">
    <property type="entry name" value="DUF2786"/>
    <property type="match status" value="1"/>
</dbReference>
<proteinExistence type="predicted"/>
<dbReference type="EMBL" id="WLYK01000001">
    <property type="protein sequence ID" value="MTD13823.1"/>
    <property type="molecule type" value="Genomic_DNA"/>
</dbReference>
<dbReference type="AlphaFoldDB" id="A0A7K1FKQ5"/>
<protein>
    <submittedName>
        <fullName evidence="2">DUF2786 domain-containing protein</fullName>
    </submittedName>
</protein>
<name>A0A7K1FKQ5_9ACTN</name>
<evidence type="ECO:0000313" key="3">
    <source>
        <dbReference type="Proteomes" id="UP000460221"/>
    </source>
</evidence>
<comment type="caution">
    <text evidence="2">The sequence shown here is derived from an EMBL/GenBank/DDBJ whole genome shotgun (WGS) entry which is preliminary data.</text>
</comment>
<keyword evidence="3" id="KW-1185">Reference proteome</keyword>